<dbReference type="GO" id="GO:0000272">
    <property type="term" value="P:polysaccharide catabolic process"/>
    <property type="evidence" value="ECO:0007669"/>
    <property type="project" value="InterPro"/>
</dbReference>
<dbReference type="InterPro" id="IPR036439">
    <property type="entry name" value="Dockerin_dom_sf"/>
</dbReference>
<dbReference type="PROSITE" id="PS00018">
    <property type="entry name" value="EF_HAND_1"/>
    <property type="match status" value="1"/>
</dbReference>
<evidence type="ECO:0000313" key="2">
    <source>
        <dbReference type="EMBL" id="KKM13529.1"/>
    </source>
</evidence>
<name>A0A0F9I1K3_9ZZZZ</name>
<feature type="compositionally biased region" description="Low complexity" evidence="1">
    <location>
        <begin position="407"/>
        <end position="421"/>
    </location>
</feature>
<evidence type="ECO:0000256" key="1">
    <source>
        <dbReference type="SAM" id="MobiDB-lite"/>
    </source>
</evidence>
<proteinExistence type="predicted"/>
<comment type="caution">
    <text evidence="2">The sequence shown here is derived from an EMBL/GenBank/DDBJ whole genome shotgun (WGS) entry which is preliminary data.</text>
</comment>
<dbReference type="EMBL" id="LAZR01015360">
    <property type="protein sequence ID" value="KKM13529.1"/>
    <property type="molecule type" value="Genomic_DNA"/>
</dbReference>
<accession>A0A0F9I1K3</accession>
<dbReference type="Gene3D" id="1.10.1330.10">
    <property type="entry name" value="Dockerin domain"/>
    <property type="match status" value="1"/>
</dbReference>
<dbReference type="AlphaFoldDB" id="A0A0F9I1K3"/>
<dbReference type="InterPro" id="IPR018247">
    <property type="entry name" value="EF_Hand_1_Ca_BS"/>
</dbReference>
<sequence length="458" mass="50392">MVKTFTLILIACLAPIALGKGRLRVCEADGITPFNGREIMVGTRLTFIVSSDQSGYWSGGLFIAGQNRALGVLSARGEDPNTGDWAGSHYEETGDFARVSAWDDSAIWGFDLYTSDSNSTAGDWFILDYEAVAAGNPNVEFYDYDISWDDPNFSVSFSQVPSRDFNDDDSVNMLDYSILSSNWLVNDCNDPNWCDHTDIDTDGDVDVYDLISFADYWLWDVSYVRPPRSIPEEPNVIYCQEDPDIIYSIVNANGLSELIMNVGESITLYVDVETFGQDMAIFSIEVNISDSNLGWIDNTAYDVNNPPGPGTARILAQPRSSGFDYWGPGEMQQTGIQLFGANITNPISDGYLASFVYTCNAPGEITLELLNLDSSGPGGSLCPTLVNFTIDQVGSSQEMSMPGGMNQMSATPQMSTTSQTSSDDMVEWLESLWVKDGVSEMISEEEWDAFVESVKDSY</sequence>
<gene>
    <name evidence="2" type="ORF">LCGC14_1715310</name>
</gene>
<dbReference type="SUPFAM" id="SSF63446">
    <property type="entry name" value="Type I dockerin domain"/>
    <property type="match status" value="1"/>
</dbReference>
<protein>
    <recommendedName>
        <fullName evidence="3">Dockerin domain-containing protein</fullName>
    </recommendedName>
</protein>
<reference evidence="2" key="1">
    <citation type="journal article" date="2015" name="Nature">
        <title>Complex archaea that bridge the gap between prokaryotes and eukaryotes.</title>
        <authorList>
            <person name="Spang A."/>
            <person name="Saw J.H."/>
            <person name="Jorgensen S.L."/>
            <person name="Zaremba-Niedzwiedzka K."/>
            <person name="Martijn J."/>
            <person name="Lind A.E."/>
            <person name="van Eijk R."/>
            <person name="Schleper C."/>
            <person name="Guy L."/>
            <person name="Ettema T.J."/>
        </authorList>
    </citation>
    <scope>NUCLEOTIDE SEQUENCE</scope>
</reference>
<evidence type="ECO:0008006" key="3">
    <source>
        <dbReference type="Google" id="ProtNLM"/>
    </source>
</evidence>
<organism evidence="2">
    <name type="scientific">marine sediment metagenome</name>
    <dbReference type="NCBI Taxonomy" id="412755"/>
    <lineage>
        <taxon>unclassified sequences</taxon>
        <taxon>metagenomes</taxon>
        <taxon>ecological metagenomes</taxon>
    </lineage>
</organism>
<feature type="region of interest" description="Disordered" evidence="1">
    <location>
        <begin position="396"/>
        <end position="421"/>
    </location>
</feature>